<gene>
    <name evidence="2" type="ORF">LCGC14_0340260</name>
</gene>
<feature type="non-terminal residue" evidence="2">
    <location>
        <position position="271"/>
    </location>
</feature>
<sequence>MARVLILRERDEARRTAAALEARGHQPLILPLEAARPLDQGPPQGAFAGFAVTSARAVPALARHFPADRRPVFAVGERTGEAARGAGFPDVRVAGGTAPDIARLADAAGLSVETALLYAAGKTRTGTLEEAFDAAAISYAVWEVYEMIRLAPDDATVTSVFGGAAPDADVAQPVEDGGHRLAQGGHGVGGLELEAEDAGEGLQLLDPAGALGVGGDHLDGQFVQGGAGRQLGGGDGAVGEVGGHDLAVGDRLDFQPVQAAEIADLLETEGG</sequence>
<protein>
    <recommendedName>
        <fullName evidence="1">Tetrapyrrole biosynthesis uroporphyrinogen III synthase domain-containing protein</fullName>
    </recommendedName>
</protein>
<evidence type="ECO:0000259" key="1">
    <source>
        <dbReference type="Pfam" id="PF02602"/>
    </source>
</evidence>
<dbReference type="GO" id="GO:0033014">
    <property type="term" value="P:tetrapyrrole biosynthetic process"/>
    <property type="evidence" value="ECO:0007669"/>
    <property type="project" value="InterPro"/>
</dbReference>
<name>A0A0F9TDN7_9ZZZZ</name>
<proteinExistence type="predicted"/>
<accession>A0A0F9TDN7</accession>
<dbReference type="InterPro" id="IPR003754">
    <property type="entry name" value="4pyrrol_synth_uPrphyn_synth"/>
</dbReference>
<reference evidence="2" key="1">
    <citation type="journal article" date="2015" name="Nature">
        <title>Complex archaea that bridge the gap between prokaryotes and eukaryotes.</title>
        <authorList>
            <person name="Spang A."/>
            <person name="Saw J.H."/>
            <person name="Jorgensen S.L."/>
            <person name="Zaremba-Niedzwiedzka K."/>
            <person name="Martijn J."/>
            <person name="Lind A.E."/>
            <person name="van Eijk R."/>
            <person name="Schleper C."/>
            <person name="Guy L."/>
            <person name="Ettema T.J."/>
        </authorList>
    </citation>
    <scope>NUCLEOTIDE SEQUENCE</scope>
</reference>
<dbReference type="GO" id="GO:0004852">
    <property type="term" value="F:uroporphyrinogen-III synthase activity"/>
    <property type="evidence" value="ECO:0007669"/>
    <property type="project" value="InterPro"/>
</dbReference>
<dbReference type="SUPFAM" id="SSF69618">
    <property type="entry name" value="HemD-like"/>
    <property type="match status" value="1"/>
</dbReference>
<evidence type="ECO:0000313" key="2">
    <source>
        <dbReference type="EMBL" id="KKN79365.1"/>
    </source>
</evidence>
<dbReference type="AlphaFoldDB" id="A0A0F9TDN7"/>
<dbReference type="EMBL" id="LAZR01000248">
    <property type="protein sequence ID" value="KKN79365.1"/>
    <property type="molecule type" value="Genomic_DNA"/>
</dbReference>
<dbReference type="Gene3D" id="3.40.50.10090">
    <property type="match status" value="1"/>
</dbReference>
<dbReference type="InterPro" id="IPR036108">
    <property type="entry name" value="4pyrrol_syn_uPrphyn_synt_sf"/>
</dbReference>
<comment type="caution">
    <text evidence="2">The sequence shown here is derived from an EMBL/GenBank/DDBJ whole genome shotgun (WGS) entry which is preliminary data.</text>
</comment>
<organism evidence="2">
    <name type="scientific">marine sediment metagenome</name>
    <dbReference type="NCBI Taxonomy" id="412755"/>
    <lineage>
        <taxon>unclassified sequences</taxon>
        <taxon>metagenomes</taxon>
        <taxon>ecological metagenomes</taxon>
    </lineage>
</organism>
<feature type="domain" description="Tetrapyrrole biosynthesis uroporphyrinogen III synthase" evidence="1">
    <location>
        <begin position="15"/>
        <end position="159"/>
    </location>
</feature>
<dbReference type="CDD" id="cd06578">
    <property type="entry name" value="HemD"/>
    <property type="match status" value="1"/>
</dbReference>
<dbReference type="Pfam" id="PF02602">
    <property type="entry name" value="HEM4"/>
    <property type="match status" value="1"/>
</dbReference>